<dbReference type="Proteomes" id="UP000248886">
    <property type="component" value="Unassembled WGS sequence"/>
</dbReference>
<organism evidence="2 5">
    <name type="scientific">Acidithiobacillus ferrooxidans</name>
    <name type="common">Thiobacillus ferrooxidans</name>
    <dbReference type="NCBI Taxonomy" id="920"/>
    <lineage>
        <taxon>Bacteria</taxon>
        <taxon>Pseudomonadati</taxon>
        <taxon>Pseudomonadota</taxon>
        <taxon>Acidithiobacillia</taxon>
        <taxon>Acidithiobacillales</taxon>
        <taxon>Acidithiobacillaceae</taxon>
        <taxon>Acidithiobacillus</taxon>
    </lineage>
</organism>
<dbReference type="GeneID" id="65280166"/>
<dbReference type="OMA" id="RAVHQIT"/>
<dbReference type="Pfam" id="PF13401">
    <property type="entry name" value="AAA_22"/>
    <property type="match status" value="1"/>
</dbReference>
<evidence type="ECO:0000313" key="2">
    <source>
        <dbReference type="EMBL" id="PZD80038.1"/>
    </source>
</evidence>
<comment type="caution">
    <text evidence="2">The sequence shown here is derived from an EMBL/GenBank/DDBJ whole genome shotgun (WGS) entry which is preliminary data.</text>
</comment>
<dbReference type="SMART" id="SM00382">
    <property type="entry name" value="AAA"/>
    <property type="match status" value="1"/>
</dbReference>
<reference evidence="2 5" key="1">
    <citation type="submission" date="2018-06" db="EMBL/GenBank/DDBJ databases">
        <title>Draft sequence of Acidithiobacillus ferrooxidans CCM 4253.</title>
        <authorList>
            <person name="Moya-Beltran A."/>
            <person name="Castro M."/>
            <person name="Covarrubias P.C."/>
            <person name="Issotta F."/>
            <person name="Janiczek O."/>
            <person name="Mandl M."/>
            <person name="Kucera J."/>
            <person name="Quatrini R."/>
        </authorList>
    </citation>
    <scope>NUCLEOTIDE SEQUENCE [LARGE SCALE GENOMIC DNA]</scope>
    <source>
        <strain evidence="2 5">CCM 4253</strain>
    </source>
</reference>
<accession>A0A2W1K084</accession>
<feature type="domain" description="AAA+ ATPase" evidence="1">
    <location>
        <begin position="45"/>
        <end position="198"/>
    </location>
</feature>
<dbReference type="InterPro" id="IPR049945">
    <property type="entry name" value="AAA_22"/>
</dbReference>
<dbReference type="InterPro" id="IPR052026">
    <property type="entry name" value="ExeA_AAA_ATPase_DNA-bind"/>
</dbReference>
<dbReference type="RefSeq" id="WP_012535980.1">
    <property type="nucleotide sequence ID" value="NZ_AP025160.1"/>
</dbReference>
<gene>
    <name evidence="3" type="ORF">DN052_01630</name>
    <name evidence="4" type="ORF">DN052_05710</name>
    <name evidence="2" type="ORF">DN052_14030</name>
</gene>
<evidence type="ECO:0000313" key="4">
    <source>
        <dbReference type="EMBL" id="PZD82505.1"/>
    </source>
</evidence>
<name>A0A2W1K084_ACIFR</name>
<dbReference type="OrthoDB" id="9783370at2"/>
<dbReference type="EMBL" id="QKQP01000001">
    <property type="protein sequence ID" value="PZD81803.1"/>
    <property type="molecule type" value="Genomic_DNA"/>
</dbReference>
<protein>
    <submittedName>
        <fullName evidence="2">General secretion pathway protein GspA</fullName>
    </submittedName>
</protein>
<proteinExistence type="predicted"/>
<dbReference type="EMBL" id="QKQP01000001">
    <property type="protein sequence ID" value="PZD82505.1"/>
    <property type="molecule type" value="Genomic_DNA"/>
</dbReference>
<dbReference type="PANTHER" id="PTHR35894:SF1">
    <property type="entry name" value="PHOSPHORIBULOKINASE _ URIDINE KINASE FAMILY"/>
    <property type="match status" value="1"/>
</dbReference>
<dbReference type="GO" id="GO:0016887">
    <property type="term" value="F:ATP hydrolysis activity"/>
    <property type="evidence" value="ECO:0007669"/>
    <property type="project" value="InterPro"/>
</dbReference>
<evidence type="ECO:0000313" key="3">
    <source>
        <dbReference type="EMBL" id="PZD81803.1"/>
    </source>
</evidence>
<dbReference type="PANTHER" id="PTHR35894">
    <property type="entry name" value="GENERAL SECRETION PATHWAY PROTEIN A-RELATED"/>
    <property type="match status" value="1"/>
</dbReference>
<dbReference type="EMBL" id="QKQP01000011">
    <property type="protein sequence ID" value="PZD80038.1"/>
    <property type="molecule type" value="Genomic_DNA"/>
</dbReference>
<dbReference type="AlphaFoldDB" id="A0A2W1K084"/>
<dbReference type="InterPro" id="IPR027417">
    <property type="entry name" value="P-loop_NTPase"/>
</dbReference>
<dbReference type="SUPFAM" id="SSF52540">
    <property type="entry name" value="P-loop containing nucleoside triphosphate hydrolases"/>
    <property type="match status" value="1"/>
</dbReference>
<evidence type="ECO:0000313" key="5">
    <source>
        <dbReference type="Proteomes" id="UP000248886"/>
    </source>
</evidence>
<dbReference type="Gene3D" id="3.40.50.300">
    <property type="entry name" value="P-loop containing nucleotide triphosphate hydrolases"/>
    <property type="match status" value="1"/>
</dbReference>
<evidence type="ECO:0000259" key="1">
    <source>
        <dbReference type="SMART" id="SM00382"/>
    </source>
</evidence>
<sequence length="279" mass="31031">MSQTLLALYGLKWNPFSADLPIAAVSVPPKVEDFCWRIEHALVREGGFALIQGDPGTGKSVILRLLAERLSRLPDLTVGAIHHPQSNLADFYRELGDIFAVSLKPSNRWGGFKALRERWLAHLEATRRRPVLLIDEAQEMNAPVLCELRLLSSARFDSQSLLSVLLAGDARLTEKLRREELVPLGSRIRVRLHTESASRNELLGCLEHLMTEAGNAGLMTAGLCQTLCDHAMGNYRVLTQMAAELLAAATQRQLDQLDEKLFLELYGPAQQPARRKAAH</sequence>
<dbReference type="InterPro" id="IPR003593">
    <property type="entry name" value="AAA+_ATPase"/>
</dbReference>